<keyword evidence="2 7" id="KW-0378">Hydrolase</keyword>
<dbReference type="Pfam" id="PF02836">
    <property type="entry name" value="Glyco_hydro_2_C"/>
    <property type="match status" value="1"/>
</dbReference>
<dbReference type="InterPro" id="IPR006102">
    <property type="entry name" value="Ig-like_GH2"/>
</dbReference>
<dbReference type="Gene3D" id="3.20.20.80">
    <property type="entry name" value="Glycosidases"/>
    <property type="match status" value="1"/>
</dbReference>
<dbReference type="InterPro" id="IPR036156">
    <property type="entry name" value="Beta-gal/glucu_dom_sf"/>
</dbReference>
<reference evidence="7" key="1">
    <citation type="submission" date="2019-08" db="EMBL/GenBank/DDBJ databases">
        <authorList>
            <person name="Kucharzyk K."/>
            <person name="Murdoch R.W."/>
            <person name="Higgins S."/>
            <person name="Loffler F."/>
        </authorList>
    </citation>
    <scope>NUCLEOTIDE SEQUENCE</scope>
</reference>
<dbReference type="InterPro" id="IPR017853">
    <property type="entry name" value="GH"/>
</dbReference>
<dbReference type="SUPFAM" id="SSF49303">
    <property type="entry name" value="beta-Galactosidase/glucuronidase domain"/>
    <property type="match status" value="1"/>
</dbReference>
<evidence type="ECO:0000259" key="4">
    <source>
        <dbReference type="Pfam" id="PF00703"/>
    </source>
</evidence>
<dbReference type="InterPro" id="IPR013783">
    <property type="entry name" value="Ig-like_fold"/>
</dbReference>
<evidence type="ECO:0000256" key="1">
    <source>
        <dbReference type="ARBA" id="ARBA00007401"/>
    </source>
</evidence>
<dbReference type="InterPro" id="IPR008979">
    <property type="entry name" value="Galactose-bd-like_sf"/>
</dbReference>
<dbReference type="InterPro" id="IPR051913">
    <property type="entry name" value="GH2_Domain-Containing"/>
</dbReference>
<evidence type="ECO:0000256" key="2">
    <source>
        <dbReference type="ARBA" id="ARBA00022801"/>
    </source>
</evidence>
<feature type="domain" description="Glycosyl hydrolases family 2 sugar binding" evidence="6">
    <location>
        <begin position="78"/>
        <end position="154"/>
    </location>
</feature>
<dbReference type="InterPro" id="IPR006104">
    <property type="entry name" value="Glyco_hydro_2_N"/>
</dbReference>
<dbReference type="SUPFAM" id="SSF49785">
    <property type="entry name" value="Galactose-binding domain-like"/>
    <property type="match status" value="1"/>
</dbReference>
<gene>
    <name evidence="7" type="primary">lacZ_23</name>
    <name evidence="7" type="ORF">SDC9_60034</name>
</gene>
<evidence type="ECO:0000313" key="7">
    <source>
        <dbReference type="EMBL" id="MPM13675.1"/>
    </source>
</evidence>
<name>A0A644XBV0_9ZZZZ</name>
<evidence type="ECO:0000259" key="5">
    <source>
        <dbReference type="Pfam" id="PF02836"/>
    </source>
</evidence>
<dbReference type="InterPro" id="IPR006103">
    <property type="entry name" value="Glyco_hydro_2_cat"/>
</dbReference>
<sequence>MTILPKPEHPNPQFMRSEWTNLNGEWTYTINMRPPYFSEKQSFNQEEKSTGFDKTIVVPFSPESELSGVAYKDLIFSIFYHRTLEIPFSYAGKRILLHFGAVFYHADVFIDGMQVGFHDGGSTPFTIDLTRHVSAGKSYNLVVKATSNLQDGSIPSGKQSSFLHSYKCFYTRTTGIWQTVWMEAVSPFSLESVQMNCDIDSEQLTIIPRFSAIAEGMEFGCKVFTEDGSLAAFAKCLANEGSPVVLSIPSMQLWDPDKPYVYTLELTVLVGNSVVDTVSSYMGMRHVQVQGNQVYLNHKKLYQRLVLDQGYYPSSQWTSPSDEALRQDILLAKQAGFNGARLHQKVFEPRYLYWADRLGYLCWGESPSWGLEYNQEGLPARNFLSEWAEIIARDRNHPSIITWTPLNETFRFTDAHAHRRLHRDAYNLCKMLDPSRPVNDSSGYIHFVTDLWTVHAYDQDPQKFAAKLEMKDGKPFRNFPQFESEYSGQPYLVDEYGGIKWDPATQLNSELIVGQNLVSWGYGESPKTLEEFYARLEALTDVILEMDHACGYCYTQLTDVEQEKNGIYYYDRTLKFDMQRIAAIFSKVPKAYQ</sequence>
<dbReference type="Gene3D" id="2.60.120.260">
    <property type="entry name" value="Galactose-binding domain-like"/>
    <property type="match status" value="1"/>
</dbReference>
<protein>
    <submittedName>
        <fullName evidence="7">Beta-galactosidase</fullName>
        <ecNumber evidence="7">3.2.1.23</ecNumber>
    </submittedName>
</protein>
<keyword evidence="3 7" id="KW-0326">Glycosidase</keyword>
<comment type="caution">
    <text evidence="7">The sequence shown here is derived from an EMBL/GenBank/DDBJ whole genome shotgun (WGS) entry which is preliminary data.</text>
</comment>
<dbReference type="EMBL" id="VSSQ01002155">
    <property type="protein sequence ID" value="MPM13675.1"/>
    <property type="molecule type" value="Genomic_DNA"/>
</dbReference>
<dbReference type="PANTHER" id="PTHR42732">
    <property type="entry name" value="BETA-GALACTOSIDASE"/>
    <property type="match status" value="1"/>
</dbReference>
<dbReference type="AlphaFoldDB" id="A0A644XBV0"/>
<dbReference type="Pfam" id="PF00703">
    <property type="entry name" value="Glyco_hydro_2"/>
    <property type="match status" value="1"/>
</dbReference>
<proteinExistence type="inferred from homology"/>
<evidence type="ECO:0000256" key="3">
    <source>
        <dbReference type="ARBA" id="ARBA00023295"/>
    </source>
</evidence>
<dbReference type="Pfam" id="PF02837">
    <property type="entry name" value="Glyco_hydro_2_N"/>
    <property type="match status" value="1"/>
</dbReference>
<dbReference type="SUPFAM" id="SSF51445">
    <property type="entry name" value="(Trans)glycosidases"/>
    <property type="match status" value="1"/>
</dbReference>
<feature type="domain" description="Glycoside hydrolase family 2 immunoglobulin-like beta-sandwich" evidence="4">
    <location>
        <begin position="240"/>
        <end position="285"/>
    </location>
</feature>
<dbReference type="PANTHER" id="PTHR42732:SF3">
    <property type="entry name" value="HYDROLASE"/>
    <property type="match status" value="1"/>
</dbReference>
<organism evidence="7">
    <name type="scientific">bioreactor metagenome</name>
    <dbReference type="NCBI Taxonomy" id="1076179"/>
    <lineage>
        <taxon>unclassified sequences</taxon>
        <taxon>metagenomes</taxon>
        <taxon>ecological metagenomes</taxon>
    </lineage>
</organism>
<accession>A0A644XBV0</accession>
<dbReference type="Gene3D" id="2.60.40.10">
    <property type="entry name" value="Immunoglobulins"/>
    <property type="match status" value="1"/>
</dbReference>
<comment type="similarity">
    <text evidence="1">Belongs to the glycosyl hydrolase 2 family.</text>
</comment>
<dbReference type="GO" id="GO:0004565">
    <property type="term" value="F:beta-galactosidase activity"/>
    <property type="evidence" value="ECO:0007669"/>
    <property type="project" value="UniProtKB-EC"/>
</dbReference>
<evidence type="ECO:0000259" key="6">
    <source>
        <dbReference type="Pfam" id="PF02837"/>
    </source>
</evidence>
<dbReference type="GO" id="GO:0005975">
    <property type="term" value="P:carbohydrate metabolic process"/>
    <property type="evidence" value="ECO:0007669"/>
    <property type="project" value="InterPro"/>
</dbReference>
<dbReference type="EC" id="3.2.1.23" evidence="7"/>
<feature type="domain" description="Glycoside hydrolase family 2 catalytic" evidence="5">
    <location>
        <begin position="287"/>
        <end position="488"/>
    </location>
</feature>